<accession>A0A0V0UBS4</accession>
<dbReference type="Proteomes" id="UP000055048">
    <property type="component" value="Unassembled WGS sequence"/>
</dbReference>
<name>A0A0V0UBS4_9BILA</name>
<sequence length="76" mass="8632">MDVLKLVIENYLVSKKAWTTSSAKENNGQFVLSVQLNFGRYLNNALITRFVLSITANENVDEDEVPLRNEMLPSTQ</sequence>
<dbReference type="AlphaFoldDB" id="A0A0V0UBS4"/>
<evidence type="ECO:0000313" key="1">
    <source>
        <dbReference type="EMBL" id="KRX48589.1"/>
    </source>
</evidence>
<gene>
    <name evidence="1" type="ORF">T05_7054</name>
</gene>
<protein>
    <submittedName>
        <fullName evidence="1">Uncharacterized protein</fullName>
    </submittedName>
</protein>
<proteinExistence type="predicted"/>
<dbReference type="EMBL" id="JYDJ01000027">
    <property type="protein sequence ID" value="KRX48589.1"/>
    <property type="molecule type" value="Genomic_DNA"/>
</dbReference>
<organism evidence="1 2">
    <name type="scientific">Trichinella murrelli</name>
    <dbReference type="NCBI Taxonomy" id="144512"/>
    <lineage>
        <taxon>Eukaryota</taxon>
        <taxon>Metazoa</taxon>
        <taxon>Ecdysozoa</taxon>
        <taxon>Nematoda</taxon>
        <taxon>Enoplea</taxon>
        <taxon>Dorylaimia</taxon>
        <taxon>Trichinellida</taxon>
        <taxon>Trichinellidae</taxon>
        <taxon>Trichinella</taxon>
    </lineage>
</organism>
<comment type="caution">
    <text evidence="1">The sequence shown here is derived from an EMBL/GenBank/DDBJ whole genome shotgun (WGS) entry which is preliminary data.</text>
</comment>
<keyword evidence="2" id="KW-1185">Reference proteome</keyword>
<reference evidence="1 2" key="1">
    <citation type="submission" date="2015-01" db="EMBL/GenBank/DDBJ databases">
        <title>Evolution of Trichinella species and genotypes.</title>
        <authorList>
            <person name="Korhonen P.K."/>
            <person name="Edoardo P."/>
            <person name="Giuseppe L.R."/>
            <person name="Gasser R.B."/>
        </authorList>
    </citation>
    <scope>NUCLEOTIDE SEQUENCE [LARGE SCALE GENOMIC DNA]</scope>
    <source>
        <strain evidence="1">ISS417</strain>
    </source>
</reference>
<evidence type="ECO:0000313" key="2">
    <source>
        <dbReference type="Proteomes" id="UP000055048"/>
    </source>
</evidence>